<dbReference type="OrthoDB" id="287212at2"/>
<protein>
    <recommendedName>
        <fullName evidence="4">Tetratricopeptide repeat protein</fullName>
    </recommendedName>
</protein>
<dbReference type="KEGG" id="uli:ETAA1_46470"/>
<evidence type="ECO:0000313" key="3">
    <source>
        <dbReference type="Proteomes" id="UP000319576"/>
    </source>
</evidence>
<organism evidence="2 3">
    <name type="scientific">Urbifossiella limnaea</name>
    <dbReference type="NCBI Taxonomy" id="2528023"/>
    <lineage>
        <taxon>Bacteria</taxon>
        <taxon>Pseudomonadati</taxon>
        <taxon>Planctomycetota</taxon>
        <taxon>Planctomycetia</taxon>
        <taxon>Gemmatales</taxon>
        <taxon>Gemmataceae</taxon>
        <taxon>Urbifossiella</taxon>
    </lineage>
</organism>
<proteinExistence type="predicted"/>
<evidence type="ECO:0000313" key="2">
    <source>
        <dbReference type="EMBL" id="QDU22664.1"/>
    </source>
</evidence>
<feature type="chain" id="PRO_5021904661" description="Tetratricopeptide repeat protein" evidence="1">
    <location>
        <begin position="25"/>
        <end position="358"/>
    </location>
</feature>
<accession>A0A517XYS2</accession>
<keyword evidence="1" id="KW-0732">Signal</keyword>
<dbReference type="RefSeq" id="WP_145242583.1">
    <property type="nucleotide sequence ID" value="NZ_CP036273.1"/>
</dbReference>
<evidence type="ECO:0000256" key="1">
    <source>
        <dbReference type="SAM" id="SignalP"/>
    </source>
</evidence>
<name>A0A517XYS2_9BACT</name>
<sequence precursor="true">MFRLARGPLALALFAGAFVGVALGQPPGPQDRVFYVPKKGAAVKEEDAELKLDGGALKIINTGKVSATVTIADVVRTYPVDMKEITREQAQEPVKHELARDWDKARAAYDVLREKYKGGAPERLKKWLAFRHAVASTRAADDTAVDSGWKDKAEAGLTLLNDYLALYPGGWEAWYATRMAARLNHELGKAEVAARLWAKQAKAPEATPDLRTEAAYQEADSLMRSGRYTEAAAKADEAKKSAAAGAPKDRLNLISVAAKAAAGNPLDGIAPLEAEIGKTKDAAVRATGQAMLGELYLAGKKPREAMWALLWVEVVYNQDRDEVAKALARLTEVYKQLGDEDRERTNHDRMRRNRALLL</sequence>
<dbReference type="AlphaFoldDB" id="A0A517XYS2"/>
<keyword evidence="3" id="KW-1185">Reference proteome</keyword>
<reference evidence="2 3" key="1">
    <citation type="submission" date="2019-02" db="EMBL/GenBank/DDBJ databases">
        <title>Deep-cultivation of Planctomycetes and their phenomic and genomic characterization uncovers novel biology.</title>
        <authorList>
            <person name="Wiegand S."/>
            <person name="Jogler M."/>
            <person name="Boedeker C."/>
            <person name="Pinto D."/>
            <person name="Vollmers J."/>
            <person name="Rivas-Marin E."/>
            <person name="Kohn T."/>
            <person name="Peeters S.H."/>
            <person name="Heuer A."/>
            <person name="Rast P."/>
            <person name="Oberbeckmann S."/>
            <person name="Bunk B."/>
            <person name="Jeske O."/>
            <person name="Meyerdierks A."/>
            <person name="Storesund J.E."/>
            <person name="Kallscheuer N."/>
            <person name="Luecker S."/>
            <person name="Lage O.M."/>
            <person name="Pohl T."/>
            <person name="Merkel B.J."/>
            <person name="Hornburger P."/>
            <person name="Mueller R.-W."/>
            <person name="Bruemmer F."/>
            <person name="Labrenz M."/>
            <person name="Spormann A.M."/>
            <person name="Op den Camp H."/>
            <person name="Overmann J."/>
            <person name="Amann R."/>
            <person name="Jetten M.S.M."/>
            <person name="Mascher T."/>
            <person name="Medema M.H."/>
            <person name="Devos D.P."/>
            <person name="Kaster A.-K."/>
            <person name="Ovreas L."/>
            <person name="Rohde M."/>
            <person name="Galperin M.Y."/>
            <person name="Jogler C."/>
        </authorList>
    </citation>
    <scope>NUCLEOTIDE SEQUENCE [LARGE SCALE GENOMIC DNA]</scope>
    <source>
        <strain evidence="2 3">ETA_A1</strain>
    </source>
</reference>
<feature type="signal peptide" evidence="1">
    <location>
        <begin position="1"/>
        <end position="24"/>
    </location>
</feature>
<dbReference type="Proteomes" id="UP000319576">
    <property type="component" value="Chromosome"/>
</dbReference>
<evidence type="ECO:0008006" key="4">
    <source>
        <dbReference type="Google" id="ProtNLM"/>
    </source>
</evidence>
<dbReference type="EMBL" id="CP036273">
    <property type="protein sequence ID" value="QDU22664.1"/>
    <property type="molecule type" value="Genomic_DNA"/>
</dbReference>
<gene>
    <name evidence="2" type="ORF">ETAA1_46470</name>
</gene>